<dbReference type="PROSITE" id="PS50887">
    <property type="entry name" value="GGDEF"/>
    <property type="match status" value="1"/>
</dbReference>
<proteinExistence type="predicted"/>
<dbReference type="GO" id="GO:0003824">
    <property type="term" value="F:catalytic activity"/>
    <property type="evidence" value="ECO:0007669"/>
    <property type="project" value="UniProtKB-ARBA"/>
</dbReference>
<dbReference type="InterPro" id="IPR052163">
    <property type="entry name" value="DGC-Regulatory_Protein"/>
</dbReference>
<comment type="caution">
    <text evidence="4">The sequence shown here is derived from an EMBL/GenBank/DDBJ whole genome shotgun (WGS) entry which is preliminary data.</text>
</comment>
<dbReference type="PANTHER" id="PTHR46663:SF2">
    <property type="entry name" value="GGDEF DOMAIN-CONTAINING PROTEIN"/>
    <property type="match status" value="1"/>
</dbReference>
<dbReference type="Proteomes" id="UP000094828">
    <property type="component" value="Unassembled WGS sequence"/>
</dbReference>
<dbReference type="FunFam" id="3.30.70.270:FF:000001">
    <property type="entry name" value="Diguanylate cyclase domain protein"/>
    <property type="match status" value="1"/>
</dbReference>
<keyword evidence="2" id="KW-1133">Transmembrane helix</keyword>
<dbReference type="EMBL" id="LYDR01000128">
    <property type="protein sequence ID" value="ODA29472.1"/>
    <property type="molecule type" value="Genomic_DNA"/>
</dbReference>
<dbReference type="InterPro" id="IPR043128">
    <property type="entry name" value="Rev_trsase/Diguanyl_cyclase"/>
</dbReference>
<evidence type="ECO:0000259" key="3">
    <source>
        <dbReference type="PROSITE" id="PS50887"/>
    </source>
</evidence>
<feature type="region of interest" description="Disordered" evidence="1">
    <location>
        <begin position="1"/>
        <end position="29"/>
    </location>
</feature>
<keyword evidence="2" id="KW-0472">Membrane</keyword>
<feature type="transmembrane region" description="Helical" evidence="2">
    <location>
        <begin position="75"/>
        <end position="97"/>
    </location>
</feature>
<accession>A0A1C3E8B0</accession>
<keyword evidence="2" id="KW-0812">Transmembrane</keyword>
<dbReference type="AlphaFoldDB" id="A0A1C3E8B0"/>
<sequence length="316" mass="35677">MLPSSFTKPKFAHNAQDQPGHREPFSWWNRSGKSKEKSVSRLKTSHPWIHQLVVWVIVVAIFLRCLFAAPGEFRWIFPVAFAAIAYYATAIWPWLFAGLGTAYMTFQSIWRPGVSTSSTISLLAVCLLSAVWGQHLRNQLIAEQVRSRRDPVTGLLNARGFEEVLQEWILISRKEQHPFAVVYIDCDRFKTVNDEQGHQVGDALLKIVGEVLSQNVRQEDAAARLGGDEFAILMADMDEIQVLSLVEKLLANLRAQITNARTATTFSVGVVLFSEMAPDPLTCLSLADQAMYHVKRHGRDGIHVERYPQKIDTFKS</sequence>
<feature type="transmembrane region" description="Helical" evidence="2">
    <location>
        <begin position="48"/>
        <end position="69"/>
    </location>
</feature>
<protein>
    <recommendedName>
        <fullName evidence="3">GGDEF domain-containing protein</fullName>
    </recommendedName>
</protein>
<dbReference type="PANTHER" id="PTHR46663">
    <property type="entry name" value="DIGUANYLATE CYCLASE DGCT-RELATED"/>
    <property type="match status" value="1"/>
</dbReference>
<dbReference type="Gene3D" id="3.30.70.270">
    <property type="match status" value="1"/>
</dbReference>
<evidence type="ECO:0000313" key="5">
    <source>
        <dbReference type="Proteomes" id="UP000094828"/>
    </source>
</evidence>
<dbReference type="CDD" id="cd01949">
    <property type="entry name" value="GGDEF"/>
    <property type="match status" value="1"/>
</dbReference>
<dbReference type="InterPro" id="IPR000160">
    <property type="entry name" value="GGDEF_dom"/>
</dbReference>
<dbReference type="SUPFAM" id="SSF55073">
    <property type="entry name" value="Nucleotide cyclase"/>
    <property type="match status" value="1"/>
</dbReference>
<dbReference type="OrthoDB" id="244535at2"/>
<keyword evidence="5" id="KW-1185">Reference proteome</keyword>
<gene>
    <name evidence="4" type="ORF">A6X21_08450</name>
</gene>
<dbReference type="NCBIfam" id="TIGR00254">
    <property type="entry name" value="GGDEF"/>
    <property type="match status" value="1"/>
</dbReference>
<evidence type="ECO:0000313" key="4">
    <source>
        <dbReference type="EMBL" id="ODA29472.1"/>
    </source>
</evidence>
<dbReference type="Pfam" id="PF00990">
    <property type="entry name" value="GGDEF"/>
    <property type="match status" value="1"/>
</dbReference>
<dbReference type="STRING" id="1841610.A6X21_08450"/>
<reference evidence="4 5" key="1">
    <citation type="submission" date="2016-05" db="EMBL/GenBank/DDBJ databases">
        <title>Genomic and physiological characterization of Planctopirus sp. isolated from fresh water lake.</title>
        <authorList>
            <person name="Subhash Y."/>
            <person name="Ramana C."/>
        </authorList>
    </citation>
    <scope>NUCLEOTIDE SEQUENCE [LARGE SCALE GENOMIC DNA]</scope>
    <source>
        <strain evidence="4 5">JC280</strain>
    </source>
</reference>
<evidence type="ECO:0000256" key="1">
    <source>
        <dbReference type="SAM" id="MobiDB-lite"/>
    </source>
</evidence>
<name>A0A1C3E8B0_9PLAN</name>
<feature type="domain" description="GGDEF" evidence="3">
    <location>
        <begin position="177"/>
        <end position="307"/>
    </location>
</feature>
<dbReference type="RefSeq" id="WP_068849642.1">
    <property type="nucleotide sequence ID" value="NZ_LYDR01000128.1"/>
</dbReference>
<dbReference type="InterPro" id="IPR029787">
    <property type="entry name" value="Nucleotide_cyclase"/>
</dbReference>
<dbReference type="SMART" id="SM00267">
    <property type="entry name" value="GGDEF"/>
    <property type="match status" value="1"/>
</dbReference>
<organism evidence="4 5">
    <name type="scientific">Planctopirus hydrillae</name>
    <dbReference type="NCBI Taxonomy" id="1841610"/>
    <lineage>
        <taxon>Bacteria</taxon>
        <taxon>Pseudomonadati</taxon>
        <taxon>Planctomycetota</taxon>
        <taxon>Planctomycetia</taxon>
        <taxon>Planctomycetales</taxon>
        <taxon>Planctomycetaceae</taxon>
        <taxon>Planctopirus</taxon>
    </lineage>
</organism>
<evidence type="ECO:0000256" key="2">
    <source>
        <dbReference type="SAM" id="Phobius"/>
    </source>
</evidence>